<feature type="transmembrane region" description="Helical" evidence="6">
    <location>
        <begin position="152"/>
        <end position="171"/>
    </location>
</feature>
<evidence type="ECO:0000313" key="8">
    <source>
        <dbReference type="Proteomes" id="UP001223586"/>
    </source>
</evidence>
<dbReference type="Proteomes" id="UP001223586">
    <property type="component" value="Unassembled WGS sequence"/>
</dbReference>
<evidence type="ECO:0000313" key="7">
    <source>
        <dbReference type="EMBL" id="MDQ0175063.1"/>
    </source>
</evidence>
<dbReference type="EC" id="3.4.21.89" evidence="5"/>
<dbReference type="PANTHER" id="PTHR10806:SF6">
    <property type="entry name" value="SIGNAL PEPTIDASE COMPLEX CATALYTIC SUBUNIT SEC11"/>
    <property type="match status" value="1"/>
</dbReference>
<evidence type="ECO:0000256" key="5">
    <source>
        <dbReference type="NCBIfam" id="TIGR02228"/>
    </source>
</evidence>
<dbReference type="CDD" id="cd06530">
    <property type="entry name" value="S26_SPase_I"/>
    <property type="match status" value="1"/>
</dbReference>
<dbReference type="NCBIfam" id="TIGR02228">
    <property type="entry name" value="sigpep_I_arch"/>
    <property type="match status" value="1"/>
</dbReference>
<dbReference type="InterPro" id="IPR036286">
    <property type="entry name" value="LexA/Signal_pep-like_sf"/>
</dbReference>
<dbReference type="NCBIfam" id="NF046067">
    <property type="entry name" value="SigPepSipWBacil"/>
    <property type="match status" value="1"/>
</dbReference>
<keyword evidence="2 6" id="KW-0812">Transmembrane</keyword>
<dbReference type="PANTHER" id="PTHR10806">
    <property type="entry name" value="SIGNAL PEPTIDASE COMPLEX CATALYTIC SUBUNIT SEC11"/>
    <property type="match status" value="1"/>
</dbReference>
<keyword evidence="4 6" id="KW-0472">Membrane</keyword>
<gene>
    <name evidence="7" type="ORF">J2S08_000897</name>
</gene>
<dbReference type="SUPFAM" id="SSF51306">
    <property type="entry name" value="LexA/Signal peptidase"/>
    <property type="match status" value="1"/>
</dbReference>
<keyword evidence="8" id="KW-1185">Reference proteome</keyword>
<accession>A0ABT9WP53</accession>
<evidence type="ECO:0000256" key="2">
    <source>
        <dbReference type="ARBA" id="ARBA00022692"/>
    </source>
</evidence>
<dbReference type="InterPro" id="IPR019533">
    <property type="entry name" value="Peptidase_S26"/>
</dbReference>
<dbReference type="EMBL" id="JAUSTT010000004">
    <property type="protein sequence ID" value="MDQ0175063.1"/>
    <property type="molecule type" value="Genomic_DNA"/>
</dbReference>
<proteinExistence type="predicted"/>
<keyword evidence="3 6" id="KW-1133">Transmembrane helix</keyword>
<organism evidence="7 8">
    <name type="scientific">Bacillus chungangensis</name>
    <dbReference type="NCBI Taxonomy" id="587633"/>
    <lineage>
        <taxon>Bacteria</taxon>
        <taxon>Bacillati</taxon>
        <taxon>Bacillota</taxon>
        <taxon>Bacilli</taxon>
        <taxon>Bacillales</taxon>
        <taxon>Bacillaceae</taxon>
        <taxon>Bacillus</taxon>
    </lineage>
</organism>
<dbReference type="RefSeq" id="WP_307227054.1">
    <property type="nucleotide sequence ID" value="NZ_JAUSTT010000004.1"/>
</dbReference>
<sequence length="185" mass="20295">MKAIKKWLNIGTTIILYALLLCMIVIVLSAKAAGGEPKVFGYQIKTVLSGSMEPGIKTGSVITVKPGGDMTRFKENDIITFHDQAEDVLITHRVIDVINNDGVVMYKTKGDNNDAADRNPVLSDHVVAEYTGITIPYVGYFMNFAQSKNGSIFLLILPGVLLLGYAIYQIWTAIKQIDAKEKIVS</sequence>
<evidence type="ECO:0000256" key="1">
    <source>
        <dbReference type="ARBA" id="ARBA00004370"/>
    </source>
</evidence>
<reference evidence="7 8" key="1">
    <citation type="submission" date="2023-07" db="EMBL/GenBank/DDBJ databases">
        <title>Genomic Encyclopedia of Type Strains, Phase IV (KMG-IV): sequencing the most valuable type-strain genomes for metagenomic binning, comparative biology and taxonomic classification.</title>
        <authorList>
            <person name="Goeker M."/>
        </authorList>
    </citation>
    <scope>NUCLEOTIDE SEQUENCE [LARGE SCALE GENOMIC DNA]</scope>
    <source>
        <strain evidence="7 8">DSM 23837</strain>
    </source>
</reference>
<dbReference type="GO" id="GO:0016787">
    <property type="term" value="F:hydrolase activity"/>
    <property type="evidence" value="ECO:0007669"/>
    <property type="project" value="UniProtKB-KW"/>
</dbReference>
<keyword evidence="7" id="KW-0378">Hydrolase</keyword>
<dbReference type="InterPro" id="IPR001733">
    <property type="entry name" value="Peptidase_S26B"/>
</dbReference>
<evidence type="ECO:0000256" key="4">
    <source>
        <dbReference type="ARBA" id="ARBA00023136"/>
    </source>
</evidence>
<feature type="transmembrane region" description="Helical" evidence="6">
    <location>
        <begin position="7"/>
        <end position="30"/>
    </location>
</feature>
<name>A0ABT9WP53_9BACI</name>
<comment type="caution">
    <text evidence="7">The sequence shown here is derived from an EMBL/GenBank/DDBJ whole genome shotgun (WGS) entry which is preliminary data.</text>
</comment>
<protein>
    <recommendedName>
        <fullName evidence="5">Signal peptidase I</fullName>
        <ecNumber evidence="5">3.4.21.89</ecNumber>
    </recommendedName>
</protein>
<comment type="subcellular location">
    <subcellularLocation>
        <location evidence="1">Membrane</location>
    </subcellularLocation>
</comment>
<dbReference type="PRINTS" id="PR00728">
    <property type="entry name" value="SIGNALPTASE"/>
</dbReference>
<evidence type="ECO:0000256" key="3">
    <source>
        <dbReference type="ARBA" id="ARBA00022989"/>
    </source>
</evidence>
<evidence type="ECO:0000256" key="6">
    <source>
        <dbReference type="SAM" id="Phobius"/>
    </source>
</evidence>